<dbReference type="Proteomes" id="UP000218334">
    <property type="component" value="Unassembled WGS sequence"/>
</dbReference>
<organism evidence="1 2">
    <name type="scientific">Armillaria solidipes</name>
    <dbReference type="NCBI Taxonomy" id="1076256"/>
    <lineage>
        <taxon>Eukaryota</taxon>
        <taxon>Fungi</taxon>
        <taxon>Dikarya</taxon>
        <taxon>Basidiomycota</taxon>
        <taxon>Agaricomycotina</taxon>
        <taxon>Agaricomycetes</taxon>
        <taxon>Agaricomycetidae</taxon>
        <taxon>Agaricales</taxon>
        <taxon>Marasmiineae</taxon>
        <taxon>Physalacriaceae</taxon>
        <taxon>Armillaria</taxon>
    </lineage>
</organism>
<accession>A0A2H3BHJ3</accession>
<protein>
    <submittedName>
        <fullName evidence="1">Uncharacterized protein</fullName>
    </submittedName>
</protein>
<proteinExistence type="predicted"/>
<dbReference type="AlphaFoldDB" id="A0A2H3BHJ3"/>
<sequence length="51" mass="5991">MIRICRLHHSSLQHYEALNTPLSHSPFSVILEGSPWERTTDPERQESEMNE</sequence>
<evidence type="ECO:0000313" key="1">
    <source>
        <dbReference type="EMBL" id="PBK68404.1"/>
    </source>
</evidence>
<name>A0A2H3BHJ3_9AGAR</name>
<gene>
    <name evidence="1" type="ORF">ARMSODRAFT_958104</name>
</gene>
<reference evidence="2" key="1">
    <citation type="journal article" date="2017" name="Nat. Ecol. Evol.">
        <title>Genome expansion and lineage-specific genetic innovations in the forest pathogenic fungi Armillaria.</title>
        <authorList>
            <person name="Sipos G."/>
            <person name="Prasanna A.N."/>
            <person name="Walter M.C."/>
            <person name="O'Connor E."/>
            <person name="Balint B."/>
            <person name="Krizsan K."/>
            <person name="Kiss B."/>
            <person name="Hess J."/>
            <person name="Varga T."/>
            <person name="Slot J."/>
            <person name="Riley R."/>
            <person name="Boka B."/>
            <person name="Rigling D."/>
            <person name="Barry K."/>
            <person name="Lee J."/>
            <person name="Mihaltcheva S."/>
            <person name="LaButti K."/>
            <person name="Lipzen A."/>
            <person name="Waldron R."/>
            <person name="Moloney N.M."/>
            <person name="Sperisen C."/>
            <person name="Kredics L."/>
            <person name="Vagvoelgyi C."/>
            <person name="Patrignani A."/>
            <person name="Fitzpatrick D."/>
            <person name="Nagy I."/>
            <person name="Doyle S."/>
            <person name="Anderson J.B."/>
            <person name="Grigoriev I.V."/>
            <person name="Gueldener U."/>
            <person name="Muensterkoetter M."/>
            <person name="Nagy L.G."/>
        </authorList>
    </citation>
    <scope>NUCLEOTIDE SEQUENCE [LARGE SCALE GENOMIC DNA]</scope>
    <source>
        <strain evidence="2">28-4</strain>
    </source>
</reference>
<dbReference type="EMBL" id="KZ293432">
    <property type="protein sequence ID" value="PBK68404.1"/>
    <property type="molecule type" value="Genomic_DNA"/>
</dbReference>
<keyword evidence="2" id="KW-1185">Reference proteome</keyword>
<evidence type="ECO:0000313" key="2">
    <source>
        <dbReference type="Proteomes" id="UP000218334"/>
    </source>
</evidence>